<dbReference type="InParanoid" id="A0A3Q1ESX8"/>
<dbReference type="Ensembl" id="ENSAPOT00000006203.1">
    <property type="protein sequence ID" value="ENSAPOP00000006712.1"/>
    <property type="gene ID" value="ENSAPOG00000008569.1"/>
</dbReference>
<evidence type="ECO:0000313" key="5">
    <source>
        <dbReference type="Proteomes" id="UP000257200"/>
    </source>
</evidence>
<name>A0A3Q1ESX8_9TELE</name>
<reference evidence="4" key="2">
    <citation type="submission" date="2025-09" db="UniProtKB">
        <authorList>
            <consortium name="Ensembl"/>
        </authorList>
    </citation>
    <scope>IDENTIFICATION</scope>
</reference>
<sequence>GEILCAALACDLLDRINPLNEFDDTDLHDRLCMYKHNAAEIFCLLQINLSCDAVRGTPIPPSLQVLITLRLLACGTFHRETMDLCVYKAICELIKDYVKFPDANFPGLFGCVDGCHISAWCLQQKMLCCTGISALPLCSSPTLLHIRTVQHDSTIFQNSSLCAQFEAGQHSGILLGDSRHAQTNFLFTPYLHPVRPEQQKYNQTCIPTRGPVEHMLGIWKNCCHCLRNTLRFEPRRCCVVIAVTAVLHNNYIRRQHGCSDSPTEYCNDPHFPMAEVANDKTGHRDTFVLQHFS</sequence>
<dbReference type="Proteomes" id="UP000257200">
    <property type="component" value="Unplaced"/>
</dbReference>
<reference evidence="4" key="1">
    <citation type="submission" date="2025-08" db="UniProtKB">
        <authorList>
            <consortium name="Ensembl"/>
        </authorList>
    </citation>
    <scope>IDENTIFICATION</scope>
</reference>
<organism evidence="4 5">
    <name type="scientific">Acanthochromis polyacanthus</name>
    <name type="common">spiny chromis</name>
    <dbReference type="NCBI Taxonomy" id="80966"/>
    <lineage>
        <taxon>Eukaryota</taxon>
        <taxon>Metazoa</taxon>
        <taxon>Chordata</taxon>
        <taxon>Craniata</taxon>
        <taxon>Vertebrata</taxon>
        <taxon>Euteleostomi</taxon>
        <taxon>Actinopterygii</taxon>
        <taxon>Neopterygii</taxon>
        <taxon>Teleostei</taxon>
        <taxon>Neoteleostei</taxon>
        <taxon>Acanthomorphata</taxon>
        <taxon>Ovalentaria</taxon>
        <taxon>Pomacentridae</taxon>
        <taxon>Acanthochromis</taxon>
    </lineage>
</organism>
<dbReference type="GO" id="GO:0046872">
    <property type="term" value="F:metal ion binding"/>
    <property type="evidence" value="ECO:0007669"/>
    <property type="project" value="UniProtKB-KW"/>
</dbReference>
<dbReference type="STRING" id="80966.ENSAPOP00000006712"/>
<proteinExistence type="predicted"/>
<evidence type="ECO:0000313" key="4">
    <source>
        <dbReference type="Ensembl" id="ENSAPOP00000006712.1"/>
    </source>
</evidence>
<dbReference type="Pfam" id="PF13359">
    <property type="entry name" value="DDE_Tnp_4"/>
    <property type="match status" value="1"/>
</dbReference>
<protein>
    <recommendedName>
        <fullName evidence="3">DDE Tnp4 domain-containing protein</fullName>
    </recommendedName>
</protein>
<comment type="cofactor">
    <cofactor evidence="1">
        <name>a divalent metal cation</name>
        <dbReference type="ChEBI" id="CHEBI:60240"/>
    </cofactor>
</comment>
<dbReference type="AlphaFoldDB" id="A0A3Q1ESX8"/>
<keyword evidence="5" id="KW-1185">Reference proteome</keyword>
<accession>A0A3Q1ESX8</accession>
<dbReference type="InterPro" id="IPR027806">
    <property type="entry name" value="HARBI1_dom"/>
</dbReference>
<dbReference type="GeneTree" id="ENSGT00940000154348"/>
<evidence type="ECO:0000256" key="2">
    <source>
        <dbReference type="ARBA" id="ARBA00022723"/>
    </source>
</evidence>
<evidence type="ECO:0000259" key="3">
    <source>
        <dbReference type="Pfam" id="PF13359"/>
    </source>
</evidence>
<feature type="domain" description="DDE Tnp4" evidence="3">
    <location>
        <begin position="151"/>
        <end position="249"/>
    </location>
</feature>
<evidence type="ECO:0000256" key="1">
    <source>
        <dbReference type="ARBA" id="ARBA00001968"/>
    </source>
</evidence>
<keyword evidence="2" id="KW-0479">Metal-binding</keyword>